<dbReference type="Proteomes" id="UP000823769">
    <property type="component" value="Unassembled WGS sequence"/>
</dbReference>
<sequence>MKRIVLMLSAAILLSAGICAQASAKSMPRQRIINVVNGFRKTDGFEVVNIGRFGIFLMKSAAGLSADTEDDPELRESLKLLDGINRLLVVEYEDGTPRQRQLFNDRIASALRDCDLLMSARDEGSTMDIYGTVDESVGLVRDLVVFTPDDGALVCVFGKVSMDSVAKIMEMN</sequence>
<dbReference type="EMBL" id="JADILW010000110">
    <property type="protein sequence ID" value="MBO8480909.1"/>
    <property type="molecule type" value="Genomic_DNA"/>
</dbReference>
<reference evidence="2" key="2">
    <citation type="journal article" date="2021" name="PeerJ">
        <title>Extensive microbial diversity within the chicken gut microbiome revealed by metagenomics and culture.</title>
        <authorList>
            <person name="Gilroy R."/>
            <person name="Ravi A."/>
            <person name="Getino M."/>
            <person name="Pursley I."/>
            <person name="Horton D.L."/>
            <person name="Alikhan N.F."/>
            <person name="Baker D."/>
            <person name="Gharbi K."/>
            <person name="Hall N."/>
            <person name="Watson M."/>
            <person name="Adriaenssens E.M."/>
            <person name="Foster-Nyarko E."/>
            <person name="Jarju S."/>
            <person name="Secka A."/>
            <person name="Antonio M."/>
            <person name="Oren A."/>
            <person name="Chaudhuri R.R."/>
            <person name="La Ragione R."/>
            <person name="Hildebrand F."/>
            <person name="Pallen M.J."/>
        </authorList>
    </citation>
    <scope>NUCLEOTIDE SEQUENCE</scope>
    <source>
        <strain evidence="2">B3-1481</strain>
    </source>
</reference>
<accession>A0A9D9IZB5</accession>
<reference evidence="2" key="1">
    <citation type="submission" date="2020-10" db="EMBL/GenBank/DDBJ databases">
        <authorList>
            <person name="Gilroy R."/>
        </authorList>
    </citation>
    <scope>NUCLEOTIDE SEQUENCE</scope>
    <source>
        <strain evidence="2">B3-1481</strain>
    </source>
</reference>
<evidence type="ECO:0000313" key="2">
    <source>
        <dbReference type="EMBL" id="MBO8480909.1"/>
    </source>
</evidence>
<organism evidence="2 3">
    <name type="scientific">Candidatus Cryptobacteroides avistercoris</name>
    <dbReference type="NCBI Taxonomy" id="2840758"/>
    <lineage>
        <taxon>Bacteria</taxon>
        <taxon>Pseudomonadati</taxon>
        <taxon>Bacteroidota</taxon>
        <taxon>Bacteroidia</taxon>
        <taxon>Bacteroidales</taxon>
        <taxon>Candidatus Cryptobacteroides</taxon>
    </lineage>
</organism>
<evidence type="ECO:0000256" key="1">
    <source>
        <dbReference type="SAM" id="SignalP"/>
    </source>
</evidence>
<proteinExistence type="predicted"/>
<gene>
    <name evidence="2" type="ORF">IAB76_07400</name>
</gene>
<keyword evidence="1" id="KW-0732">Signal</keyword>
<dbReference type="AlphaFoldDB" id="A0A9D9IZB5"/>
<name>A0A9D9IZB5_9BACT</name>
<feature type="chain" id="PRO_5039338286" evidence="1">
    <location>
        <begin position="25"/>
        <end position="172"/>
    </location>
</feature>
<comment type="caution">
    <text evidence="2">The sequence shown here is derived from an EMBL/GenBank/DDBJ whole genome shotgun (WGS) entry which is preliminary data.</text>
</comment>
<feature type="signal peptide" evidence="1">
    <location>
        <begin position="1"/>
        <end position="24"/>
    </location>
</feature>
<dbReference type="Pfam" id="PF14060">
    <property type="entry name" value="DUF4252"/>
    <property type="match status" value="1"/>
</dbReference>
<protein>
    <submittedName>
        <fullName evidence="2">DUF4252 domain-containing protein</fullName>
    </submittedName>
</protein>
<dbReference type="InterPro" id="IPR025348">
    <property type="entry name" value="DUF4252"/>
</dbReference>
<evidence type="ECO:0000313" key="3">
    <source>
        <dbReference type="Proteomes" id="UP000823769"/>
    </source>
</evidence>